<proteinExistence type="predicted"/>
<keyword evidence="1" id="KW-0040">ANK repeat</keyword>
<dbReference type="EMBL" id="LJBN01000158">
    <property type="protein sequence ID" value="OOQ86060.1"/>
    <property type="molecule type" value="Genomic_DNA"/>
</dbReference>
<dbReference type="PANTHER" id="PTHR22677:SF4">
    <property type="entry name" value="USHER SYNDROME TYPE-1G PROTEIN-LIKE PROTEIN"/>
    <property type="match status" value="1"/>
</dbReference>
<dbReference type="AlphaFoldDB" id="A0A1S9RLA4"/>
<accession>A0A1S9RLA4</accession>
<dbReference type="InterPro" id="IPR002110">
    <property type="entry name" value="Ankyrin_rpt"/>
</dbReference>
<dbReference type="Gene3D" id="1.25.40.20">
    <property type="entry name" value="Ankyrin repeat-containing domain"/>
    <property type="match status" value="1"/>
</dbReference>
<dbReference type="PANTHER" id="PTHR22677">
    <property type="entry name" value="ANKYRIN REPEAT DOMAIN-CONTAINING PROTEIN 60"/>
    <property type="match status" value="1"/>
</dbReference>
<dbReference type="SUPFAM" id="SSF48403">
    <property type="entry name" value="Ankyrin repeat"/>
    <property type="match status" value="1"/>
</dbReference>
<name>A0A1S9RLA4_PENBI</name>
<dbReference type="SMART" id="SM00248">
    <property type="entry name" value="ANK"/>
    <property type="match status" value="2"/>
</dbReference>
<comment type="caution">
    <text evidence="3">The sequence shown here is derived from an EMBL/GenBank/DDBJ whole genome shotgun (WGS) entry which is preliminary data.</text>
</comment>
<reference evidence="4" key="1">
    <citation type="submission" date="2015-09" db="EMBL/GenBank/DDBJ databases">
        <authorList>
            <person name="Fill T.P."/>
            <person name="Baretta J.F."/>
            <person name="de Almeida L.G."/>
            <person name="Rocha M."/>
            <person name="de Souza D.H."/>
            <person name="Malavazi I."/>
            <person name="Cerdeira L.T."/>
            <person name="Hong H."/>
            <person name="Samborskyy M."/>
            <person name="de Vasconcelos A.T."/>
            <person name="Leadlay P."/>
            <person name="Rodrigues-Filho E."/>
        </authorList>
    </citation>
    <scope>NUCLEOTIDE SEQUENCE [LARGE SCALE GENOMIC DNA]</scope>
    <source>
        <strain evidence="4">LaBioMMi 136</strain>
    </source>
</reference>
<dbReference type="Proteomes" id="UP000190744">
    <property type="component" value="Unassembled WGS sequence"/>
</dbReference>
<dbReference type="InterPro" id="IPR036770">
    <property type="entry name" value="Ankyrin_rpt-contain_sf"/>
</dbReference>
<gene>
    <name evidence="3" type="ORF">PEBR_23717</name>
</gene>
<feature type="compositionally biased region" description="Basic and acidic residues" evidence="2">
    <location>
        <begin position="161"/>
        <end position="177"/>
    </location>
</feature>
<evidence type="ECO:0000256" key="1">
    <source>
        <dbReference type="PROSITE-ProRule" id="PRU00023"/>
    </source>
</evidence>
<feature type="region of interest" description="Disordered" evidence="2">
    <location>
        <begin position="149"/>
        <end position="177"/>
    </location>
</feature>
<dbReference type="PROSITE" id="PS50297">
    <property type="entry name" value="ANK_REP_REGION"/>
    <property type="match status" value="1"/>
</dbReference>
<evidence type="ECO:0000313" key="4">
    <source>
        <dbReference type="Proteomes" id="UP000190744"/>
    </source>
</evidence>
<evidence type="ECO:0000256" key="2">
    <source>
        <dbReference type="SAM" id="MobiDB-lite"/>
    </source>
</evidence>
<feature type="repeat" description="ANK" evidence="1">
    <location>
        <begin position="117"/>
        <end position="149"/>
    </location>
</feature>
<protein>
    <submittedName>
        <fullName evidence="3">Uncharacterized protein</fullName>
    </submittedName>
</protein>
<evidence type="ECO:0000313" key="3">
    <source>
        <dbReference type="EMBL" id="OOQ86060.1"/>
    </source>
</evidence>
<dbReference type="InterPro" id="IPR039323">
    <property type="entry name" value="ANKRD_45/46/60"/>
</dbReference>
<dbReference type="Pfam" id="PF12796">
    <property type="entry name" value="Ank_2"/>
    <property type="match status" value="1"/>
</dbReference>
<sequence length="177" mass="19981">MRPETLESQALIPVISPDDAHQELVAISMKLLMGKSHKDINEFDEWIVAIESQSFLNYAASNWFLHNRDIQRITDGLRVQEYNGGWGLTTVYTKYGHEDIVTYLLSREADPNSVNRDGANAIDLAARRNHLEIVHILVQAGANVYVTEEEKNDPIPSGKTAHREDAIRSTRDGRLLS</sequence>
<dbReference type="PROSITE" id="PS50088">
    <property type="entry name" value="ANK_REPEAT"/>
    <property type="match status" value="1"/>
</dbReference>
<organism evidence="3 4">
    <name type="scientific">Penicillium brasilianum</name>
    <dbReference type="NCBI Taxonomy" id="104259"/>
    <lineage>
        <taxon>Eukaryota</taxon>
        <taxon>Fungi</taxon>
        <taxon>Dikarya</taxon>
        <taxon>Ascomycota</taxon>
        <taxon>Pezizomycotina</taxon>
        <taxon>Eurotiomycetes</taxon>
        <taxon>Eurotiomycetidae</taxon>
        <taxon>Eurotiales</taxon>
        <taxon>Aspergillaceae</taxon>
        <taxon>Penicillium</taxon>
    </lineage>
</organism>